<dbReference type="InterPro" id="IPR036322">
    <property type="entry name" value="WD40_repeat_dom_sf"/>
</dbReference>
<evidence type="ECO:0000256" key="7">
    <source>
        <dbReference type="SAM" id="MobiDB-lite"/>
    </source>
</evidence>
<dbReference type="InterPro" id="IPR022052">
    <property type="entry name" value="Histone-bd_RBBP4-like_N"/>
</dbReference>
<dbReference type="RefSeq" id="XP_019017578.1">
    <property type="nucleotide sequence ID" value="XM_019162857.1"/>
</dbReference>
<dbReference type="Pfam" id="PF12265">
    <property type="entry name" value="CAF1C_H4-bd"/>
    <property type="match status" value="1"/>
</dbReference>
<dbReference type="PRINTS" id="PR00320">
    <property type="entry name" value="GPROTEINBRPT"/>
</dbReference>
<dbReference type="PROSITE" id="PS50294">
    <property type="entry name" value="WD_REPEATS_REGION"/>
    <property type="match status" value="2"/>
</dbReference>
<evidence type="ECO:0000256" key="1">
    <source>
        <dbReference type="ARBA" id="ARBA00004123"/>
    </source>
</evidence>
<evidence type="ECO:0000313" key="10">
    <source>
        <dbReference type="Proteomes" id="UP000094455"/>
    </source>
</evidence>
<dbReference type="InterPro" id="IPR020472">
    <property type="entry name" value="WD40_PAC1"/>
</dbReference>
<keyword evidence="3" id="KW-0677">Repeat</keyword>
<accession>A0A1E3NJY6</accession>
<evidence type="ECO:0000313" key="9">
    <source>
        <dbReference type="EMBL" id="ODQ46465.1"/>
    </source>
</evidence>
<dbReference type="SMART" id="SM00320">
    <property type="entry name" value="WD40"/>
    <property type="match status" value="6"/>
</dbReference>
<dbReference type="PANTHER" id="PTHR22850">
    <property type="entry name" value="WD40 REPEAT FAMILY"/>
    <property type="match status" value="1"/>
</dbReference>
<dbReference type="InterPro" id="IPR019775">
    <property type="entry name" value="WD40_repeat_CS"/>
</dbReference>
<dbReference type="InterPro" id="IPR001680">
    <property type="entry name" value="WD40_rpt"/>
</dbReference>
<organism evidence="9 10">
    <name type="scientific">Pichia membranifaciens NRRL Y-2026</name>
    <dbReference type="NCBI Taxonomy" id="763406"/>
    <lineage>
        <taxon>Eukaryota</taxon>
        <taxon>Fungi</taxon>
        <taxon>Dikarya</taxon>
        <taxon>Ascomycota</taxon>
        <taxon>Saccharomycotina</taxon>
        <taxon>Pichiomycetes</taxon>
        <taxon>Pichiales</taxon>
        <taxon>Pichiaceae</taxon>
        <taxon>Pichia</taxon>
    </lineage>
</organism>
<dbReference type="Proteomes" id="UP000094455">
    <property type="component" value="Unassembled WGS sequence"/>
</dbReference>
<dbReference type="GeneID" id="30179544"/>
<evidence type="ECO:0000256" key="4">
    <source>
        <dbReference type="ARBA" id="ARBA00022853"/>
    </source>
</evidence>
<gene>
    <name evidence="9" type="ORF">PICMEDRAFT_33984</name>
</gene>
<dbReference type="InterPro" id="IPR050459">
    <property type="entry name" value="WD_repeat_RBAP46/RBAP48/MSI1"/>
</dbReference>
<dbReference type="PROSITE" id="PS50082">
    <property type="entry name" value="WD_REPEATS_2"/>
    <property type="match status" value="3"/>
</dbReference>
<protein>
    <recommendedName>
        <fullName evidence="8">Histone-binding protein RBBP4-like N-terminal domain-containing protein</fullName>
    </recommendedName>
</protein>
<evidence type="ECO:0000256" key="2">
    <source>
        <dbReference type="ARBA" id="ARBA00022574"/>
    </source>
</evidence>
<evidence type="ECO:0000259" key="8">
    <source>
        <dbReference type="Pfam" id="PF12265"/>
    </source>
</evidence>
<keyword evidence="2 6" id="KW-0853">WD repeat</keyword>
<dbReference type="EMBL" id="KV454003">
    <property type="protein sequence ID" value="ODQ46465.1"/>
    <property type="molecule type" value="Genomic_DNA"/>
</dbReference>
<dbReference type="InterPro" id="IPR015943">
    <property type="entry name" value="WD40/YVTN_repeat-like_dom_sf"/>
</dbReference>
<dbReference type="Gene3D" id="2.130.10.10">
    <property type="entry name" value="YVTN repeat-like/Quinoprotein amine dehydrogenase"/>
    <property type="match status" value="1"/>
</dbReference>
<feature type="compositionally biased region" description="Acidic residues" evidence="7">
    <location>
        <begin position="12"/>
        <end position="39"/>
    </location>
</feature>
<feature type="region of interest" description="Disordered" evidence="7">
    <location>
        <begin position="1"/>
        <end position="40"/>
    </location>
</feature>
<dbReference type="STRING" id="763406.A0A1E3NJY6"/>
<feature type="repeat" description="WD" evidence="6">
    <location>
        <begin position="329"/>
        <end position="363"/>
    </location>
</feature>
<evidence type="ECO:0000256" key="6">
    <source>
        <dbReference type="PROSITE-ProRule" id="PRU00221"/>
    </source>
</evidence>
<dbReference type="GO" id="GO:0005634">
    <property type="term" value="C:nucleus"/>
    <property type="evidence" value="ECO:0007669"/>
    <property type="project" value="UniProtKB-SubCell"/>
</dbReference>
<proteinExistence type="predicted"/>
<evidence type="ECO:0000256" key="3">
    <source>
        <dbReference type="ARBA" id="ARBA00022737"/>
    </source>
</evidence>
<dbReference type="OrthoDB" id="427795at2759"/>
<keyword evidence="10" id="KW-1185">Reference proteome</keyword>
<name>A0A1E3NJY6_9ASCO</name>
<dbReference type="GO" id="GO:0006325">
    <property type="term" value="P:chromatin organization"/>
    <property type="evidence" value="ECO:0007669"/>
    <property type="project" value="UniProtKB-KW"/>
</dbReference>
<feature type="repeat" description="WD" evidence="6">
    <location>
        <begin position="189"/>
        <end position="224"/>
    </location>
</feature>
<feature type="domain" description="Histone-binding protein RBBP4-like N-terminal" evidence="8">
    <location>
        <begin position="44"/>
        <end position="117"/>
    </location>
</feature>
<dbReference type="SUPFAM" id="SSF50978">
    <property type="entry name" value="WD40 repeat-like"/>
    <property type="match status" value="1"/>
</dbReference>
<dbReference type="PROSITE" id="PS00678">
    <property type="entry name" value="WD_REPEATS_1"/>
    <property type="match status" value="1"/>
</dbReference>
<keyword evidence="5" id="KW-0539">Nucleus</keyword>
<sequence>MAELLGKGSGGDDADSGDEDEDGDGDGEDGGAEDGEENEQTILEEYKLWRKNCRYMYSFVSETALTWPSLSIQFARADTFENKTKDTKYGVTRNLFLTTHTSGEDDDYVKLASLQLPRSLTEQKELTSEELETVNSRLKISKKFPQAVEVNRVRANPFDSKVWATINASGEVYVYNVDARMNEVWRRKLEHHTANGFGLAWDPTSQHRLVTGAEDKSVAVWDYRDSTGGAAAASLRPTAVYNVHTDSVNDVRFSHRRPGVFGSVGEDKLFVLGDCRSQAVTMQRTLNAATSFNSLAFSPASEHLVLFGGDDANNYIYDLRNMDRCLHTLVGHKKPVTNVEWDPFHEHVVASSSMDRRVILWDLTKIGEEQLPEEADDGVPELLMMHGGHTGGVNDFAFSPEVEWCLASCSDDNIVHVWAVKDEIARSPDVDADADLLIDPAVLE</sequence>
<evidence type="ECO:0000256" key="5">
    <source>
        <dbReference type="ARBA" id="ARBA00023242"/>
    </source>
</evidence>
<keyword evidence="4" id="KW-0156">Chromatin regulator</keyword>
<feature type="repeat" description="WD" evidence="6">
    <location>
        <begin position="386"/>
        <end position="418"/>
    </location>
</feature>
<dbReference type="AlphaFoldDB" id="A0A1E3NJY6"/>
<reference evidence="9 10" key="1">
    <citation type="journal article" date="2016" name="Proc. Natl. Acad. Sci. U.S.A.">
        <title>Comparative genomics of biotechnologically important yeasts.</title>
        <authorList>
            <person name="Riley R."/>
            <person name="Haridas S."/>
            <person name="Wolfe K.H."/>
            <person name="Lopes M.R."/>
            <person name="Hittinger C.T."/>
            <person name="Goeker M."/>
            <person name="Salamov A.A."/>
            <person name="Wisecaver J.H."/>
            <person name="Long T.M."/>
            <person name="Calvey C.H."/>
            <person name="Aerts A.L."/>
            <person name="Barry K.W."/>
            <person name="Choi C."/>
            <person name="Clum A."/>
            <person name="Coughlan A.Y."/>
            <person name="Deshpande S."/>
            <person name="Douglass A.P."/>
            <person name="Hanson S.J."/>
            <person name="Klenk H.-P."/>
            <person name="LaButti K.M."/>
            <person name="Lapidus A."/>
            <person name="Lindquist E.A."/>
            <person name="Lipzen A.M."/>
            <person name="Meier-Kolthoff J.P."/>
            <person name="Ohm R.A."/>
            <person name="Otillar R.P."/>
            <person name="Pangilinan J.L."/>
            <person name="Peng Y."/>
            <person name="Rokas A."/>
            <person name="Rosa C.A."/>
            <person name="Scheuner C."/>
            <person name="Sibirny A.A."/>
            <person name="Slot J.C."/>
            <person name="Stielow J.B."/>
            <person name="Sun H."/>
            <person name="Kurtzman C.P."/>
            <person name="Blackwell M."/>
            <person name="Grigoriev I.V."/>
            <person name="Jeffries T.W."/>
        </authorList>
    </citation>
    <scope>NUCLEOTIDE SEQUENCE [LARGE SCALE GENOMIC DNA]</scope>
    <source>
        <strain evidence="9 10">NRRL Y-2026</strain>
    </source>
</reference>
<dbReference type="Pfam" id="PF00400">
    <property type="entry name" value="WD40"/>
    <property type="match status" value="3"/>
</dbReference>
<comment type="subcellular location">
    <subcellularLocation>
        <location evidence="1">Nucleus</location>
    </subcellularLocation>
</comment>